<accession>R0KZ61</accession>
<dbReference type="OrthoDB" id="10579775at2759"/>
<sequence length="154" mass="18153">MSLLSEKIKRYKQIKGSNESQDLYKEILLEIFDNFKNLMNLLRSSIIVNMFLEIEEIEKINFMTPAQVKRLFKTGNLLQYHKLAKGDPKIMKILCNKILIACRLDLFGEGKFVDLYSEIEGKAEEKKEEIIKIPRKRNTVRGGIKKRKKEKRVF</sequence>
<dbReference type="HOGENOM" id="CLU_1704752_0_0_1"/>
<evidence type="ECO:0000313" key="1">
    <source>
        <dbReference type="EMBL" id="EOB15482.1"/>
    </source>
</evidence>
<dbReference type="Gene3D" id="1.10.246.90">
    <property type="entry name" value="Nop domain"/>
    <property type="match status" value="1"/>
</dbReference>
<proteinExistence type="predicted"/>
<gene>
    <name evidence="1" type="ORF">NBO_3g0033</name>
</gene>
<dbReference type="InterPro" id="IPR042239">
    <property type="entry name" value="Nop_C"/>
</dbReference>
<keyword evidence="2" id="KW-1185">Reference proteome</keyword>
<dbReference type="VEuPathDB" id="MicrosporidiaDB:NBO_3g0033"/>
<evidence type="ECO:0000313" key="2">
    <source>
        <dbReference type="Proteomes" id="UP000016927"/>
    </source>
</evidence>
<dbReference type="InterPro" id="IPR036070">
    <property type="entry name" value="Nop_dom_sf"/>
</dbReference>
<name>R0KZ61_NOSB1</name>
<dbReference type="EMBL" id="KB908911">
    <property type="protein sequence ID" value="EOB15482.1"/>
    <property type="molecule type" value="Genomic_DNA"/>
</dbReference>
<protein>
    <submittedName>
        <fullName evidence="1">Uncharacterized protein</fullName>
    </submittedName>
</protein>
<dbReference type="AlphaFoldDB" id="R0KZ61"/>
<dbReference type="SUPFAM" id="SSF89124">
    <property type="entry name" value="Nop domain"/>
    <property type="match status" value="1"/>
</dbReference>
<organism evidence="1 2">
    <name type="scientific">Nosema bombycis (strain CQ1 / CVCC 102059)</name>
    <name type="common">Microsporidian parasite</name>
    <name type="synonym">Pebrine of silkworm</name>
    <dbReference type="NCBI Taxonomy" id="578461"/>
    <lineage>
        <taxon>Eukaryota</taxon>
        <taxon>Fungi</taxon>
        <taxon>Fungi incertae sedis</taxon>
        <taxon>Microsporidia</taxon>
        <taxon>Nosematidae</taxon>
        <taxon>Nosema</taxon>
    </lineage>
</organism>
<reference evidence="1 2" key="1">
    <citation type="journal article" date="2013" name="BMC Genomics">
        <title>Comparative genomics of parasitic silkworm microsporidia reveal an association between genome expansion and host adaptation.</title>
        <authorList>
            <person name="Pan G."/>
            <person name="Xu J."/>
            <person name="Li T."/>
            <person name="Xia Q."/>
            <person name="Liu S.L."/>
            <person name="Zhang G."/>
            <person name="Li S."/>
            <person name="Li C."/>
            <person name="Liu H."/>
            <person name="Yang L."/>
            <person name="Liu T."/>
            <person name="Zhang X."/>
            <person name="Wu Z."/>
            <person name="Fan W."/>
            <person name="Dang X."/>
            <person name="Xiang H."/>
            <person name="Tao M."/>
            <person name="Li Y."/>
            <person name="Hu J."/>
            <person name="Li Z."/>
            <person name="Lin L."/>
            <person name="Luo J."/>
            <person name="Geng L."/>
            <person name="Wang L."/>
            <person name="Long M."/>
            <person name="Wan Y."/>
            <person name="He N."/>
            <person name="Zhang Z."/>
            <person name="Lu C."/>
            <person name="Keeling P.J."/>
            <person name="Wang J."/>
            <person name="Xiang Z."/>
            <person name="Zhou Z."/>
        </authorList>
    </citation>
    <scope>NUCLEOTIDE SEQUENCE [LARGE SCALE GENOMIC DNA]</scope>
    <source>
        <strain evidence="2">CQ1 / CVCC 102059</strain>
    </source>
</reference>
<dbReference type="Proteomes" id="UP000016927">
    <property type="component" value="Unassembled WGS sequence"/>
</dbReference>